<organism evidence="1 2">
    <name type="scientific">Durusdinium trenchii</name>
    <dbReference type="NCBI Taxonomy" id="1381693"/>
    <lineage>
        <taxon>Eukaryota</taxon>
        <taxon>Sar</taxon>
        <taxon>Alveolata</taxon>
        <taxon>Dinophyceae</taxon>
        <taxon>Suessiales</taxon>
        <taxon>Symbiodiniaceae</taxon>
        <taxon>Durusdinium</taxon>
    </lineage>
</organism>
<evidence type="ECO:0000313" key="1">
    <source>
        <dbReference type="EMBL" id="CAK9044116.1"/>
    </source>
</evidence>
<reference evidence="1 2" key="1">
    <citation type="submission" date="2024-02" db="EMBL/GenBank/DDBJ databases">
        <authorList>
            <person name="Chen Y."/>
            <person name="Shah S."/>
            <person name="Dougan E. K."/>
            <person name="Thang M."/>
            <person name="Chan C."/>
        </authorList>
    </citation>
    <scope>NUCLEOTIDE SEQUENCE [LARGE SCALE GENOMIC DNA]</scope>
</reference>
<gene>
    <name evidence="1" type="ORF">CCMP2556_LOCUS23264</name>
</gene>
<name>A0ABP0LXZ6_9DINO</name>
<evidence type="ECO:0000313" key="2">
    <source>
        <dbReference type="Proteomes" id="UP001642484"/>
    </source>
</evidence>
<comment type="caution">
    <text evidence="1">The sequence shown here is derived from an EMBL/GenBank/DDBJ whole genome shotgun (WGS) entry which is preliminary data.</text>
</comment>
<accession>A0ABP0LXZ6</accession>
<proteinExistence type="predicted"/>
<feature type="non-terminal residue" evidence="1">
    <location>
        <position position="1"/>
    </location>
</feature>
<keyword evidence="2" id="KW-1185">Reference proteome</keyword>
<sequence length="225" mass="26004">QFFTLCLQPKRNACIGRFQVQDPGSVHRIFFGIFSLSYFEMYTLKLLHFSMRIHNKDSRYFLKFLGGSTAIRQKGSGTFCAQTLRSCSWILRHPRGQSPQSACLTGAWQTPRHARAEVEDLEDVEEIEDDDDEVDLDADPNWPKVKQDMVKIWNIRYESEDWLLADDVKGLMDEHLQSVVGKANYLDMEETFVEVAEDEPRPGEISREDFSEIAGIYVYNALYTS</sequence>
<protein>
    <recommendedName>
        <fullName evidence="3">Chromo domain-containing protein</fullName>
    </recommendedName>
</protein>
<dbReference type="Proteomes" id="UP001642484">
    <property type="component" value="Unassembled WGS sequence"/>
</dbReference>
<dbReference type="EMBL" id="CAXAMN010014725">
    <property type="protein sequence ID" value="CAK9044116.1"/>
    <property type="molecule type" value="Genomic_DNA"/>
</dbReference>
<evidence type="ECO:0008006" key="3">
    <source>
        <dbReference type="Google" id="ProtNLM"/>
    </source>
</evidence>